<proteinExistence type="predicted"/>
<sequence>MKAYLLPILAAATFAAPAAPAAAPRPLLGSSGAFDAQGRLWVTHVANGNILLQASEDQGRSWSAPRAVLPQPEAVEASGEARPKIAFGPQGQFYLSYTQALAKPHTGNIRFVRSTDGGNTFSAPFTVQRDRAQIGHRFDDIVVDAQGRIFLTWLDKRDKEAAQAAQRPYRGIAIYYAVSSDQGASFGEDIKLADHTCECCRIATAIDEQGRVHAMWRHVFEPNIRDHATAILPASGRPAPAQRATHDGWKIDACPHRGPALAFDSSGQRHQVWFTGANDEGGLFYSGNGKLMRLGGPQAEYGEVVAIGKRVFVAWKEFDGTATGITAKVSQDGGATWSERTLATTQGNSDHPHLLRHDGAAWLLWHTADEGFVVRKIEE</sequence>
<evidence type="ECO:0000313" key="3">
    <source>
        <dbReference type="Proteomes" id="UP000448575"/>
    </source>
</evidence>
<keyword evidence="1" id="KW-0732">Signal</keyword>
<dbReference type="EMBL" id="WWCJ01000003">
    <property type="protein sequence ID" value="MYN01573.1"/>
    <property type="molecule type" value="Genomic_DNA"/>
</dbReference>
<dbReference type="CDD" id="cd15482">
    <property type="entry name" value="Sialidase_non-viral"/>
    <property type="match status" value="1"/>
</dbReference>
<name>A0A6N9HEU5_9BURK</name>
<keyword evidence="3" id="KW-1185">Reference proteome</keyword>
<dbReference type="AlphaFoldDB" id="A0A6N9HEU5"/>
<reference evidence="2 3" key="1">
    <citation type="submission" date="2019-12" db="EMBL/GenBank/DDBJ databases">
        <title>Novel species isolated from a subtropical stream in China.</title>
        <authorList>
            <person name="Lu H."/>
        </authorList>
    </citation>
    <scope>NUCLEOTIDE SEQUENCE [LARGE SCALE GENOMIC DNA]</scope>
    <source>
        <strain evidence="2 3">DS3</strain>
    </source>
</reference>
<feature type="signal peptide" evidence="1">
    <location>
        <begin position="1"/>
        <end position="21"/>
    </location>
</feature>
<evidence type="ECO:0000256" key="1">
    <source>
        <dbReference type="SAM" id="SignalP"/>
    </source>
</evidence>
<gene>
    <name evidence="2" type="ORF">GTP41_05625</name>
</gene>
<organism evidence="2 3">
    <name type="scientific">Pseudoduganella guangdongensis</name>
    <dbReference type="NCBI Taxonomy" id="2692179"/>
    <lineage>
        <taxon>Bacteria</taxon>
        <taxon>Pseudomonadati</taxon>
        <taxon>Pseudomonadota</taxon>
        <taxon>Betaproteobacteria</taxon>
        <taxon>Burkholderiales</taxon>
        <taxon>Oxalobacteraceae</taxon>
        <taxon>Telluria group</taxon>
        <taxon>Pseudoduganella</taxon>
    </lineage>
</organism>
<evidence type="ECO:0000313" key="2">
    <source>
        <dbReference type="EMBL" id="MYN01573.1"/>
    </source>
</evidence>
<accession>A0A6N9HEU5</accession>
<feature type="chain" id="PRO_5026980600" evidence="1">
    <location>
        <begin position="22"/>
        <end position="379"/>
    </location>
</feature>
<dbReference type="RefSeq" id="WP_161024583.1">
    <property type="nucleotide sequence ID" value="NZ_WWCJ01000003.1"/>
</dbReference>
<comment type="caution">
    <text evidence="2">The sequence shown here is derived from an EMBL/GenBank/DDBJ whole genome shotgun (WGS) entry which is preliminary data.</text>
</comment>
<dbReference type="InterPro" id="IPR036278">
    <property type="entry name" value="Sialidase_sf"/>
</dbReference>
<dbReference type="Proteomes" id="UP000448575">
    <property type="component" value="Unassembled WGS sequence"/>
</dbReference>
<dbReference type="SUPFAM" id="SSF50939">
    <property type="entry name" value="Sialidases"/>
    <property type="match status" value="1"/>
</dbReference>
<dbReference type="Gene3D" id="2.120.10.10">
    <property type="match status" value="1"/>
</dbReference>
<protein>
    <submittedName>
        <fullName evidence="2">Exo-alpha-sialidase</fullName>
    </submittedName>
</protein>